<dbReference type="Proteomes" id="UP000028582">
    <property type="component" value="Unassembled WGS sequence"/>
</dbReference>
<dbReference type="EMBL" id="ANJA01001531">
    <property type="protein sequence ID" value="ETO76500.1"/>
    <property type="molecule type" value="Genomic_DNA"/>
</dbReference>
<protein>
    <submittedName>
        <fullName evidence="2">Uncharacterized protein</fullName>
    </submittedName>
</protein>
<feature type="compositionally biased region" description="Acidic residues" evidence="1">
    <location>
        <begin position="17"/>
        <end position="27"/>
    </location>
</feature>
<organism evidence="2 3">
    <name type="scientific">Phytophthora nicotianae P1976</name>
    <dbReference type="NCBI Taxonomy" id="1317066"/>
    <lineage>
        <taxon>Eukaryota</taxon>
        <taxon>Sar</taxon>
        <taxon>Stramenopiles</taxon>
        <taxon>Oomycota</taxon>
        <taxon>Peronosporomycetes</taxon>
        <taxon>Peronosporales</taxon>
        <taxon>Peronosporaceae</taxon>
        <taxon>Phytophthora</taxon>
    </lineage>
</organism>
<evidence type="ECO:0000313" key="2">
    <source>
        <dbReference type="EMBL" id="ETO76500.1"/>
    </source>
</evidence>
<sequence>MSDDSLDDLFKPNSSSAEDDHDEDFEPGSDSSDSLLELLAAIDNTHF</sequence>
<accession>A0A081AC89</accession>
<feature type="region of interest" description="Disordered" evidence="1">
    <location>
        <begin position="1"/>
        <end position="34"/>
    </location>
</feature>
<evidence type="ECO:0000256" key="1">
    <source>
        <dbReference type="SAM" id="MobiDB-lite"/>
    </source>
</evidence>
<proteinExistence type="predicted"/>
<reference evidence="2 3" key="1">
    <citation type="submission" date="2013-11" db="EMBL/GenBank/DDBJ databases">
        <title>The Genome Sequence of Phytophthora parasitica P1976.</title>
        <authorList>
            <consortium name="The Broad Institute Genomics Platform"/>
            <person name="Russ C."/>
            <person name="Tyler B."/>
            <person name="Panabieres F."/>
            <person name="Shan W."/>
            <person name="Tripathy S."/>
            <person name="Grunwald N."/>
            <person name="Machado M."/>
            <person name="Johnson C.S."/>
            <person name="Walker B."/>
            <person name="Young S."/>
            <person name="Zeng Q."/>
            <person name="Gargeya S."/>
            <person name="Fitzgerald M."/>
            <person name="Haas B."/>
            <person name="Abouelleil A."/>
            <person name="Allen A.W."/>
            <person name="Alvarado L."/>
            <person name="Arachchi H.M."/>
            <person name="Berlin A.M."/>
            <person name="Chapman S.B."/>
            <person name="Gainer-Dewar J."/>
            <person name="Goldberg J."/>
            <person name="Griggs A."/>
            <person name="Gujja S."/>
            <person name="Hansen M."/>
            <person name="Howarth C."/>
            <person name="Imamovic A."/>
            <person name="Ireland A."/>
            <person name="Larimer J."/>
            <person name="McCowan C."/>
            <person name="Murphy C."/>
            <person name="Pearson M."/>
            <person name="Poon T.W."/>
            <person name="Priest M."/>
            <person name="Roberts A."/>
            <person name="Saif S."/>
            <person name="Shea T."/>
            <person name="Sisk P."/>
            <person name="Sykes S."/>
            <person name="Wortman J."/>
            <person name="Nusbaum C."/>
            <person name="Birren B."/>
        </authorList>
    </citation>
    <scope>NUCLEOTIDE SEQUENCE [LARGE SCALE GENOMIC DNA]</scope>
    <source>
        <strain evidence="2 3">P1976</strain>
    </source>
</reference>
<comment type="caution">
    <text evidence="2">The sequence shown here is derived from an EMBL/GenBank/DDBJ whole genome shotgun (WGS) entry which is preliminary data.</text>
</comment>
<name>A0A081AC89_PHYNI</name>
<gene>
    <name evidence="2" type="ORF">F444_08120</name>
</gene>
<evidence type="ECO:0000313" key="3">
    <source>
        <dbReference type="Proteomes" id="UP000028582"/>
    </source>
</evidence>
<dbReference type="AlphaFoldDB" id="A0A081AC89"/>